<evidence type="ECO:0000256" key="5">
    <source>
        <dbReference type="ARBA" id="ARBA00022475"/>
    </source>
</evidence>
<feature type="domain" description="Flagellar motor switch protein FliG C-terminal" evidence="11">
    <location>
        <begin position="224"/>
        <end position="330"/>
    </location>
</feature>
<evidence type="ECO:0000256" key="1">
    <source>
        <dbReference type="ARBA" id="ARBA00004117"/>
    </source>
</evidence>
<feature type="domain" description="Flagellar motor switch protein FliG N-terminal" evidence="13">
    <location>
        <begin position="13"/>
        <end position="114"/>
    </location>
</feature>
<evidence type="ECO:0000256" key="4">
    <source>
        <dbReference type="ARBA" id="ARBA00021870"/>
    </source>
</evidence>
<dbReference type="SUPFAM" id="SSF48029">
    <property type="entry name" value="FliG"/>
    <property type="match status" value="2"/>
</dbReference>
<evidence type="ECO:0000256" key="2">
    <source>
        <dbReference type="ARBA" id="ARBA00004413"/>
    </source>
</evidence>
<sequence>MAAGPLAKVTRVLSPAEEVSAVLIAMNKATASRLVKYFDNNELKQITRAVAQLGPVSRAQLEGIIEQVAAFFSDGANLIGTAREMEKLLEGNLPPEQIASIMADVLGPGERSIWDRISNGSEAALASYLLKEHPQTSALILSKVKPACAAKVMAQLPAPLRNGIMRRMLTFKPIVEGTMKMIEQTMHEDFMINLARNAGADTHARMADIINKMERQSMEEVLDNLSQSRPKSAEILKSLLFTFDDIINMTPRARTALFDQVSPEKIILALKGTSGTLRSVVLGALTARTRRLVEHELEGGEPASQRDVLEARRSITDQALEMASRGEIELNQAETEDTFFS</sequence>
<dbReference type="Pfam" id="PF14842">
    <property type="entry name" value="FliG_N"/>
    <property type="match status" value="1"/>
</dbReference>
<dbReference type="RefSeq" id="WP_230367133.1">
    <property type="nucleotide sequence ID" value="NZ_JAJALK010000009.1"/>
</dbReference>
<keyword evidence="5" id="KW-1003">Cell membrane</keyword>
<evidence type="ECO:0000259" key="11">
    <source>
        <dbReference type="Pfam" id="PF01706"/>
    </source>
</evidence>
<dbReference type="Proteomes" id="UP001223420">
    <property type="component" value="Unassembled WGS sequence"/>
</dbReference>
<dbReference type="GO" id="GO:0005886">
    <property type="term" value="C:plasma membrane"/>
    <property type="evidence" value="ECO:0007669"/>
    <property type="project" value="UniProtKB-SubCell"/>
</dbReference>
<dbReference type="InterPro" id="IPR028263">
    <property type="entry name" value="FliG_N"/>
</dbReference>
<dbReference type="GO" id="GO:0009425">
    <property type="term" value="C:bacterial-type flagellum basal body"/>
    <property type="evidence" value="ECO:0007669"/>
    <property type="project" value="UniProtKB-SubCell"/>
</dbReference>
<keyword evidence="14" id="KW-0282">Flagellum</keyword>
<evidence type="ECO:0000313" key="15">
    <source>
        <dbReference type="Proteomes" id="UP001223420"/>
    </source>
</evidence>
<evidence type="ECO:0000256" key="3">
    <source>
        <dbReference type="ARBA" id="ARBA00010299"/>
    </source>
</evidence>
<keyword evidence="7" id="KW-0283">Flagellar rotation</keyword>
<gene>
    <name evidence="14" type="ORF">QO001_004317</name>
</gene>
<comment type="similarity">
    <text evidence="3">Belongs to the FliG family.</text>
</comment>
<dbReference type="PRINTS" id="PR00954">
    <property type="entry name" value="FLGMOTORFLIG"/>
</dbReference>
<evidence type="ECO:0000259" key="13">
    <source>
        <dbReference type="Pfam" id="PF14842"/>
    </source>
</evidence>
<evidence type="ECO:0000256" key="8">
    <source>
        <dbReference type="ARBA" id="ARBA00023136"/>
    </source>
</evidence>
<dbReference type="GO" id="GO:0003774">
    <property type="term" value="F:cytoskeletal motor activity"/>
    <property type="evidence" value="ECO:0007669"/>
    <property type="project" value="InterPro"/>
</dbReference>
<dbReference type="Pfam" id="PF01706">
    <property type="entry name" value="FliG_C"/>
    <property type="match status" value="1"/>
</dbReference>
<comment type="function">
    <text evidence="10">FliG is one of three proteins (FliG, FliN, FliM) that forms the rotor-mounted switch complex (C ring), located at the base of the basal body. This complex interacts with the CheY and CheZ chemotaxis proteins, in addition to contacting components of the motor that determine the direction of flagellar rotation.</text>
</comment>
<dbReference type="InterPro" id="IPR023087">
    <property type="entry name" value="Flg_Motor_Flig_C"/>
</dbReference>
<proteinExistence type="inferred from homology"/>
<evidence type="ECO:0000256" key="6">
    <source>
        <dbReference type="ARBA" id="ARBA00022500"/>
    </source>
</evidence>
<dbReference type="InterPro" id="IPR032779">
    <property type="entry name" value="FliG_M"/>
</dbReference>
<dbReference type="InterPro" id="IPR000090">
    <property type="entry name" value="Flg_Motor_Flig"/>
</dbReference>
<accession>A0AAJ1TV55</accession>
<dbReference type="PANTHER" id="PTHR30534">
    <property type="entry name" value="FLAGELLAR MOTOR SWITCH PROTEIN FLIG"/>
    <property type="match status" value="1"/>
</dbReference>
<organism evidence="14 15">
    <name type="scientific">Methylobacterium brachiatum</name>
    <dbReference type="NCBI Taxonomy" id="269660"/>
    <lineage>
        <taxon>Bacteria</taxon>
        <taxon>Pseudomonadati</taxon>
        <taxon>Pseudomonadota</taxon>
        <taxon>Alphaproteobacteria</taxon>
        <taxon>Hyphomicrobiales</taxon>
        <taxon>Methylobacteriaceae</taxon>
        <taxon>Methylobacterium</taxon>
    </lineage>
</organism>
<dbReference type="GO" id="GO:0071973">
    <property type="term" value="P:bacterial-type flagellum-dependent cell motility"/>
    <property type="evidence" value="ECO:0007669"/>
    <property type="project" value="InterPro"/>
</dbReference>
<keyword evidence="8" id="KW-0472">Membrane</keyword>
<evidence type="ECO:0000259" key="12">
    <source>
        <dbReference type="Pfam" id="PF14841"/>
    </source>
</evidence>
<protein>
    <recommendedName>
        <fullName evidence="4">Flagellar motor switch protein FliG</fullName>
    </recommendedName>
</protein>
<dbReference type="Gene3D" id="1.10.220.30">
    <property type="match status" value="3"/>
</dbReference>
<reference evidence="14" key="1">
    <citation type="submission" date="2023-07" db="EMBL/GenBank/DDBJ databases">
        <title>Genomic Encyclopedia of Type Strains, Phase IV (KMG-IV): sequencing the most valuable type-strain genomes for metagenomic binning, comparative biology and taxonomic classification.</title>
        <authorList>
            <person name="Goeker M."/>
        </authorList>
    </citation>
    <scope>NUCLEOTIDE SEQUENCE</scope>
    <source>
        <strain evidence="14">DSM 19569</strain>
    </source>
</reference>
<evidence type="ECO:0000256" key="10">
    <source>
        <dbReference type="ARBA" id="ARBA00025598"/>
    </source>
</evidence>
<dbReference type="EMBL" id="JAUSWL010000008">
    <property type="protein sequence ID" value="MDQ0545374.1"/>
    <property type="molecule type" value="Genomic_DNA"/>
</dbReference>
<evidence type="ECO:0000256" key="9">
    <source>
        <dbReference type="ARBA" id="ARBA00023143"/>
    </source>
</evidence>
<dbReference type="GO" id="GO:0006935">
    <property type="term" value="P:chemotaxis"/>
    <property type="evidence" value="ECO:0007669"/>
    <property type="project" value="UniProtKB-KW"/>
</dbReference>
<keyword evidence="6" id="KW-0145">Chemotaxis</keyword>
<keyword evidence="9" id="KW-0975">Bacterial flagellum</keyword>
<dbReference type="AlphaFoldDB" id="A0AAJ1TV55"/>
<comment type="caution">
    <text evidence="14">The sequence shown here is derived from an EMBL/GenBank/DDBJ whole genome shotgun (WGS) entry which is preliminary data.</text>
</comment>
<evidence type="ECO:0000313" key="14">
    <source>
        <dbReference type="EMBL" id="MDQ0545374.1"/>
    </source>
</evidence>
<dbReference type="Pfam" id="PF14841">
    <property type="entry name" value="FliG_M"/>
    <property type="match status" value="1"/>
</dbReference>
<keyword evidence="14" id="KW-0966">Cell projection</keyword>
<keyword evidence="14" id="KW-0969">Cilium</keyword>
<name>A0AAJ1TV55_9HYPH</name>
<feature type="domain" description="Flagellar motor switch protein FliG middle" evidence="12">
    <location>
        <begin position="124"/>
        <end position="193"/>
    </location>
</feature>
<dbReference type="PANTHER" id="PTHR30534:SF0">
    <property type="entry name" value="FLAGELLAR MOTOR SWITCH PROTEIN FLIG"/>
    <property type="match status" value="1"/>
</dbReference>
<comment type="subcellular location">
    <subcellularLocation>
        <location evidence="1">Bacterial flagellum basal body</location>
    </subcellularLocation>
    <subcellularLocation>
        <location evidence="2">Cell membrane</location>
        <topology evidence="2">Peripheral membrane protein</topology>
        <orientation evidence="2">Cytoplasmic side</orientation>
    </subcellularLocation>
</comment>
<dbReference type="InterPro" id="IPR011002">
    <property type="entry name" value="FliG_a-hlx"/>
</dbReference>
<evidence type="ECO:0000256" key="7">
    <source>
        <dbReference type="ARBA" id="ARBA00022779"/>
    </source>
</evidence>